<accession>A0ABM7NTY7</accession>
<keyword evidence="2" id="KW-1185">Reference proteome</keyword>
<protein>
    <submittedName>
        <fullName evidence="1">Uncharacterized protein</fullName>
    </submittedName>
</protein>
<dbReference type="Proteomes" id="UP001321479">
    <property type="component" value="Segment"/>
</dbReference>
<proteinExistence type="predicted"/>
<sequence>MRDWDRNPMYFPADTKLTGIWDNSMELPSSCTKLDSNMESIYNTELTIDDKIIKNFMSKLQSDKYKYKNKKEAEHIINELKEFIDKNKTTIKNPNKLESDNISKIITGKWLVIWYS</sequence>
<organism evidence="1 2">
    <name type="scientific">Cotonvirus japonicus</name>
    <dbReference type="NCBI Taxonomy" id="2811091"/>
    <lineage>
        <taxon>Viruses</taxon>
        <taxon>Varidnaviria</taxon>
        <taxon>Bamfordvirae</taxon>
        <taxon>Nucleocytoviricota</taxon>
        <taxon>Megaviricetes</taxon>
        <taxon>Imitervirales</taxon>
        <taxon>Mimiviridae</taxon>
        <taxon>Megamimivirinae</taxon>
        <taxon>Cotonvirus</taxon>
        <taxon>Cotonvirus japonicum</taxon>
    </lineage>
</organism>
<reference evidence="1 2" key="1">
    <citation type="submission" date="2021-02" db="EMBL/GenBank/DDBJ databases">
        <title>Cotonvirus japonicus, which uses Golgi apparatus of host cells for its virion factory, phylogenetically links tailed tupanvirus and icosahedral mimivirus.</title>
        <authorList>
            <person name="Takahashi H."/>
            <person name="Fukaya S."/>
            <person name="Song C."/>
            <person name="Murata K."/>
            <person name="Takemura M."/>
        </authorList>
    </citation>
    <scope>NUCLEOTIDE SEQUENCE [LARGE SCALE GENOMIC DNA]</scope>
</reference>
<evidence type="ECO:0000313" key="1">
    <source>
        <dbReference type="EMBL" id="BCS83566.1"/>
    </source>
</evidence>
<dbReference type="RefSeq" id="YP_010842174.1">
    <property type="nucleotide sequence ID" value="NC_079139.1"/>
</dbReference>
<dbReference type="EMBL" id="AP024483">
    <property type="protein sequence ID" value="BCS83566.1"/>
    <property type="molecule type" value="Genomic_DNA"/>
</dbReference>
<dbReference type="GeneID" id="80558771"/>
<name>A0ABM7NTY7_9VIRU</name>
<evidence type="ECO:0000313" key="2">
    <source>
        <dbReference type="Proteomes" id="UP001321479"/>
    </source>
</evidence>